<reference evidence="2" key="1">
    <citation type="submission" date="2015-11" db="EMBL/GenBank/DDBJ databases">
        <title>De novo transcriptome assembly of four potential Pierce s Disease insect vectors from Arizona vineyards.</title>
        <authorList>
            <person name="Tassone E.E."/>
        </authorList>
    </citation>
    <scope>NUCLEOTIDE SEQUENCE</scope>
</reference>
<protein>
    <submittedName>
        <fullName evidence="2">Uncharacterized protein</fullName>
    </submittedName>
</protein>
<sequence length="218" mass="24203">KKIVIDKSAPPKVKFVLKSGNVYPSKIIAEHKSDTVVEEKNSICSVQHPFKNEVTKETEPTDFHKNGLIQTSVKKTKDVIPKKSVVSVKNKTLSCNGYDEKETLSGIKLIEESRAFLANFHLIPKESDSCGSALANQVHNHNSLDKVAASVEKQSVSDFARTCKYINGVKQSVCVDDLAKPGLSQSVPSTKLRLRSREVPHRRRPPSTVKLKENEKLT</sequence>
<feature type="region of interest" description="Disordered" evidence="1">
    <location>
        <begin position="184"/>
        <end position="218"/>
    </location>
</feature>
<gene>
    <name evidence="2" type="ORF">g.47467</name>
</gene>
<feature type="non-terminal residue" evidence="2">
    <location>
        <position position="1"/>
    </location>
</feature>
<evidence type="ECO:0000256" key="1">
    <source>
        <dbReference type="SAM" id="MobiDB-lite"/>
    </source>
</evidence>
<dbReference type="AlphaFoldDB" id="A0A1B6HLJ3"/>
<evidence type="ECO:0000313" key="2">
    <source>
        <dbReference type="EMBL" id="JAS75534.1"/>
    </source>
</evidence>
<name>A0A1B6HLJ3_9HEMI</name>
<organism evidence="2">
    <name type="scientific">Homalodisca liturata</name>
    <dbReference type="NCBI Taxonomy" id="320908"/>
    <lineage>
        <taxon>Eukaryota</taxon>
        <taxon>Metazoa</taxon>
        <taxon>Ecdysozoa</taxon>
        <taxon>Arthropoda</taxon>
        <taxon>Hexapoda</taxon>
        <taxon>Insecta</taxon>
        <taxon>Pterygota</taxon>
        <taxon>Neoptera</taxon>
        <taxon>Paraneoptera</taxon>
        <taxon>Hemiptera</taxon>
        <taxon>Auchenorrhyncha</taxon>
        <taxon>Membracoidea</taxon>
        <taxon>Cicadellidae</taxon>
        <taxon>Cicadellinae</taxon>
        <taxon>Proconiini</taxon>
        <taxon>Homalodisca</taxon>
    </lineage>
</organism>
<accession>A0A1B6HLJ3</accession>
<dbReference type="EMBL" id="GECU01032172">
    <property type="protein sequence ID" value="JAS75534.1"/>
    <property type="molecule type" value="Transcribed_RNA"/>
</dbReference>
<proteinExistence type="predicted"/>